<dbReference type="Proteomes" id="UP000324222">
    <property type="component" value="Unassembled WGS sequence"/>
</dbReference>
<proteinExistence type="predicted"/>
<feature type="compositionally biased region" description="Basic and acidic residues" evidence="1">
    <location>
        <begin position="22"/>
        <end position="45"/>
    </location>
</feature>
<comment type="caution">
    <text evidence="2">The sequence shown here is derived from an EMBL/GenBank/DDBJ whole genome shotgun (WGS) entry which is preliminary data.</text>
</comment>
<dbReference type="OrthoDB" id="5988333at2759"/>
<evidence type="ECO:0000256" key="1">
    <source>
        <dbReference type="SAM" id="MobiDB-lite"/>
    </source>
</evidence>
<reference evidence="2 3" key="1">
    <citation type="submission" date="2019-05" db="EMBL/GenBank/DDBJ databases">
        <title>Another draft genome of Portunus trituberculatus and its Hox gene families provides insights of decapod evolution.</title>
        <authorList>
            <person name="Jeong J.-H."/>
            <person name="Song I."/>
            <person name="Kim S."/>
            <person name="Choi T."/>
            <person name="Kim D."/>
            <person name="Ryu S."/>
            <person name="Kim W."/>
        </authorList>
    </citation>
    <scope>NUCLEOTIDE SEQUENCE [LARGE SCALE GENOMIC DNA]</scope>
    <source>
        <tissue evidence="2">Muscle</tissue>
    </source>
</reference>
<evidence type="ECO:0000313" key="2">
    <source>
        <dbReference type="EMBL" id="MPC60141.1"/>
    </source>
</evidence>
<dbReference type="AlphaFoldDB" id="A0A5B7GJ72"/>
<sequence>MDENSVLETPGHTSSLSTNKPPRCEKVLPVGEAKRKRDTQKDDGAKQQLPSVVGPSHAVNTPLPSADHSATNSAITSAMTVSGKLIDMRLFHTNGLLSKAFVPVAQCISDIEEGKGKLVSSYLEGLNTRLILLASAVNYVNKLQKKVALIHINNSALAELYKWECAVGREELFPFDVTKKCDEICKTRKLGRPSFCSLRMS</sequence>
<keyword evidence="3" id="KW-1185">Reference proteome</keyword>
<name>A0A5B7GJ72_PORTR</name>
<feature type="region of interest" description="Disordered" evidence="1">
    <location>
        <begin position="1"/>
        <end position="70"/>
    </location>
</feature>
<accession>A0A5B7GJ72</accession>
<protein>
    <submittedName>
        <fullName evidence="2">Uncharacterized protein</fullName>
    </submittedName>
</protein>
<dbReference type="EMBL" id="VSRR010017220">
    <property type="protein sequence ID" value="MPC60141.1"/>
    <property type="molecule type" value="Genomic_DNA"/>
</dbReference>
<organism evidence="2 3">
    <name type="scientific">Portunus trituberculatus</name>
    <name type="common">Swimming crab</name>
    <name type="synonym">Neptunus trituberculatus</name>
    <dbReference type="NCBI Taxonomy" id="210409"/>
    <lineage>
        <taxon>Eukaryota</taxon>
        <taxon>Metazoa</taxon>
        <taxon>Ecdysozoa</taxon>
        <taxon>Arthropoda</taxon>
        <taxon>Crustacea</taxon>
        <taxon>Multicrustacea</taxon>
        <taxon>Malacostraca</taxon>
        <taxon>Eumalacostraca</taxon>
        <taxon>Eucarida</taxon>
        <taxon>Decapoda</taxon>
        <taxon>Pleocyemata</taxon>
        <taxon>Brachyura</taxon>
        <taxon>Eubrachyura</taxon>
        <taxon>Portunoidea</taxon>
        <taxon>Portunidae</taxon>
        <taxon>Portuninae</taxon>
        <taxon>Portunus</taxon>
    </lineage>
</organism>
<feature type="compositionally biased region" description="Polar residues" evidence="1">
    <location>
        <begin position="11"/>
        <end position="20"/>
    </location>
</feature>
<feature type="compositionally biased region" description="Polar residues" evidence="1">
    <location>
        <begin position="58"/>
        <end position="70"/>
    </location>
</feature>
<gene>
    <name evidence="2" type="ORF">E2C01_054179</name>
</gene>
<evidence type="ECO:0000313" key="3">
    <source>
        <dbReference type="Proteomes" id="UP000324222"/>
    </source>
</evidence>